<dbReference type="EMBL" id="CAJVPW010056346">
    <property type="protein sequence ID" value="CAG8774821.1"/>
    <property type="molecule type" value="Genomic_DNA"/>
</dbReference>
<organism evidence="1 2">
    <name type="scientific">Cetraspora pellucida</name>
    <dbReference type="NCBI Taxonomy" id="1433469"/>
    <lineage>
        <taxon>Eukaryota</taxon>
        <taxon>Fungi</taxon>
        <taxon>Fungi incertae sedis</taxon>
        <taxon>Mucoromycota</taxon>
        <taxon>Glomeromycotina</taxon>
        <taxon>Glomeromycetes</taxon>
        <taxon>Diversisporales</taxon>
        <taxon>Gigasporaceae</taxon>
        <taxon>Cetraspora</taxon>
    </lineage>
</organism>
<reference evidence="1" key="1">
    <citation type="submission" date="2021-06" db="EMBL/GenBank/DDBJ databases">
        <authorList>
            <person name="Kallberg Y."/>
            <person name="Tangrot J."/>
            <person name="Rosling A."/>
        </authorList>
    </citation>
    <scope>NUCLEOTIDE SEQUENCE</scope>
    <source>
        <strain evidence="1">28 12/20/2015</strain>
    </source>
</reference>
<dbReference type="Proteomes" id="UP000789366">
    <property type="component" value="Unassembled WGS sequence"/>
</dbReference>
<feature type="non-terminal residue" evidence="1">
    <location>
        <position position="1"/>
    </location>
</feature>
<evidence type="ECO:0000313" key="1">
    <source>
        <dbReference type="EMBL" id="CAG8774821.1"/>
    </source>
</evidence>
<proteinExistence type="predicted"/>
<protein>
    <submittedName>
        <fullName evidence="1">12408_t:CDS:1</fullName>
    </submittedName>
</protein>
<comment type="caution">
    <text evidence="1">The sequence shown here is derived from an EMBL/GenBank/DDBJ whole genome shotgun (WGS) entry which is preliminary data.</text>
</comment>
<gene>
    <name evidence="1" type="ORF">SPELUC_LOCUS16006</name>
</gene>
<accession>A0ACA9R3B7</accession>
<evidence type="ECO:0000313" key="2">
    <source>
        <dbReference type="Proteomes" id="UP000789366"/>
    </source>
</evidence>
<keyword evidence="2" id="KW-1185">Reference proteome</keyword>
<feature type="non-terminal residue" evidence="1">
    <location>
        <position position="84"/>
    </location>
</feature>
<name>A0ACA9R3B7_9GLOM</name>
<sequence>IVINTEIKLDGRKIMNHSSHRTAIMMLKAFDISENETMIFSEHDSHEGIRAYNIVVMEVSNLSDQSQETTPELSRQEPVNPIIF</sequence>